<protein>
    <recommendedName>
        <fullName evidence="7">Methyl-accepting transducer domain-containing protein</fullName>
    </recommendedName>
</protein>
<keyword evidence="6" id="KW-1133">Transmembrane helix</keyword>
<comment type="similarity">
    <text evidence="3">Belongs to the methyl-accepting chemotaxis (MCP) protein family.</text>
</comment>
<comment type="caution">
    <text evidence="8">The sequence shown here is derived from an EMBL/GenBank/DDBJ whole genome shotgun (WGS) entry which is preliminary data.</text>
</comment>
<evidence type="ECO:0000256" key="5">
    <source>
        <dbReference type="SAM" id="Coils"/>
    </source>
</evidence>
<dbReference type="Pfam" id="PF00015">
    <property type="entry name" value="MCPsignal"/>
    <property type="match status" value="1"/>
</dbReference>
<dbReference type="PROSITE" id="PS50111">
    <property type="entry name" value="CHEMOTAXIS_TRANSDUC_2"/>
    <property type="match status" value="1"/>
</dbReference>
<feature type="domain" description="Methyl-accepting transducer" evidence="7">
    <location>
        <begin position="285"/>
        <end position="458"/>
    </location>
</feature>
<evidence type="ECO:0000256" key="2">
    <source>
        <dbReference type="ARBA" id="ARBA00023224"/>
    </source>
</evidence>
<organism evidence="8 9">
    <name type="scientific">Aliivibrio sifiae</name>
    <dbReference type="NCBI Taxonomy" id="566293"/>
    <lineage>
        <taxon>Bacteria</taxon>
        <taxon>Pseudomonadati</taxon>
        <taxon>Pseudomonadota</taxon>
        <taxon>Gammaproteobacteria</taxon>
        <taxon>Vibrionales</taxon>
        <taxon>Vibrionaceae</taxon>
        <taxon>Aliivibrio</taxon>
    </lineage>
</organism>
<dbReference type="SUPFAM" id="SSF58104">
    <property type="entry name" value="Methyl-accepting chemotaxis protein (MCP) signaling domain"/>
    <property type="match status" value="1"/>
</dbReference>
<dbReference type="SMART" id="SM00283">
    <property type="entry name" value="MA"/>
    <property type="match status" value="1"/>
</dbReference>
<reference evidence="8 9" key="1">
    <citation type="submission" date="2016-12" db="EMBL/GenBank/DDBJ databases">
        <title>Diversity of luminous bacteria.</title>
        <authorList>
            <person name="Yoshizawa S."/>
            <person name="Kogure K."/>
        </authorList>
    </citation>
    <scope>NUCLEOTIDE SEQUENCE [LARGE SCALE GENOMIC DNA]</scope>
    <source>
        <strain evidence="8 9">NBRC 105001</strain>
    </source>
</reference>
<comment type="subcellular location">
    <subcellularLocation>
        <location evidence="1">Membrane</location>
    </subcellularLocation>
</comment>
<gene>
    <name evidence="8" type="ORF">BTO23_03870</name>
</gene>
<dbReference type="EMBL" id="MSCP01000001">
    <property type="protein sequence ID" value="PQJ93242.1"/>
    <property type="molecule type" value="Genomic_DNA"/>
</dbReference>
<feature type="coiled-coil region" evidence="5">
    <location>
        <begin position="84"/>
        <end position="115"/>
    </location>
</feature>
<evidence type="ECO:0000256" key="3">
    <source>
        <dbReference type="ARBA" id="ARBA00029447"/>
    </source>
</evidence>
<dbReference type="GO" id="GO:0016020">
    <property type="term" value="C:membrane"/>
    <property type="evidence" value="ECO:0007669"/>
    <property type="project" value="UniProtKB-SubCell"/>
</dbReference>
<accession>A0A2S7XIM2</accession>
<feature type="transmembrane region" description="Helical" evidence="6">
    <location>
        <begin position="12"/>
        <end position="32"/>
    </location>
</feature>
<dbReference type="Gene3D" id="1.10.287.950">
    <property type="entry name" value="Methyl-accepting chemotaxis protein"/>
    <property type="match status" value="1"/>
</dbReference>
<dbReference type="GO" id="GO:0007165">
    <property type="term" value="P:signal transduction"/>
    <property type="evidence" value="ECO:0007669"/>
    <property type="project" value="UniProtKB-KW"/>
</dbReference>
<dbReference type="GO" id="GO:0006935">
    <property type="term" value="P:chemotaxis"/>
    <property type="evidence" value="ECO:0007669"/>
    <property type="project" value="UniProtKB-ARBA"/>
</dbReference>
<dbReference type="PANTHER" id="PTHR32089:SF120">
    <property type="entry name" value="METHYL-ACCEPTING CHEMOTAXIS PROTEIN TLPQ"/>
    <property type="match status" value="1"/>
</dbReference>
<dbReference type="Proteomes" id="UP000239273">
    <property type="component" value="Unassembled WGS sequence"/>
</dbReference>
<evidence type="ECO:0000313" key="8">
    <source>
        <dbReference type="EMBL" id="PQJ93242.1"/>
    </source>
</evidence>
<dbReference type="PANTHER" id="PTHR32089">
    <property type="entry name" value="METHYL-ACCEPTING CHEMOTAXIS PROTEIN MCPB"/>
    <property type="match status" value="1"/>
</dbReference>
<keyword evidence="6" id="KW-0472">Membrane</keyword>
<keyword evidence="5" id="KW-0175">Coiled coil</keyword>
<evidence type="ECO:0000256" key="4">
    <source>
        <dbReference type="PROSITE-ProRule" id="PRU00284"/>
    </source>
</evidence>
<evidence type="ECO:0000256" key="6">
    <source>
        <dbReference type="SAM" id="Phobius"/>
    </source>
</evidence>
<evidence type="ECO:0000259" key="7">
    <source>
        <dbReference type="PROSITE" id="PS50111"/>
    </source>
</evidence>
<evidence type="ECO:0000313" key="9">
    <source>
        <dbReference type="Proteomes" id="UP000239273"/>
    </source>
</evidence>
<name>A0A2S7XIM2_9GAMM</name>
<dbReference type="AlphaFoldDB" id="A0A2S7XIM2"/>
<keyword evidence="2 4" id="KW-0807">Transducer</keyword>
<sequence>MKPSLKSPISLLQVFTLLLTSIVICFIGISLLSSRGINQVGQQFTQLSQTTLPSALSNAKLTKNVLQQVKLMNDGLHVNNEHDLVQIQNTIAQYQQQANKEIESLEHKVSQQDAIITLPQTRQLKQFIHQLNIQSSRILSIQKNILSLSSIIKEKQPSLRYGLSSIGPEMNRISAFLITNNSEADDASNRFVSSSMALETTFLTLMAESDPSTAKKWYREIYNRISALELAYDDLSALYPELTSYMSLSAPLDMVMSEIKHDDSIPNLQLTTLSLLQEQQTLILAALNGLTVIDNNNQRLTQLNEALSQNVIAMDTLDSQVEKIQSMVGVIASLAENTNLLALNAAIEAARAGEQGRGFAVVADEVRQLAGSTSKQTQHIRETMNALLKAANETKASISFSQTEMALALESSLDVSATFKLISETVTHISDRISQVSVATEEQAQAASEVNSNINSINQYGVKIELQLNAFVESTEEVAGIASQQKELIARYHL</sequence>
<dbReference type="InterPro" id="IPR004089">
    <property type="entry name" value="MCPsignal_dom"/>
</dbReference>
<proteinExistence type="inferred from homology"/>
<keyword evidence="6" id="KW-0812">Transmembrane</keyword>
<evidence type="ECO:0000256" key="1">
    <source>
        <dbReference type="ARBA" id="ARBA00004370"/>
    </source>
</evidence>